<dbReference type="HOGENOM" id="CLU_2654297_0_0_1"/>
<keyword evidence="2" id="KW-1185">Reference proteome</keyword>
<dbReference type="AlphaFoldDB" id="W9WKF8"/>
<dbReference type="RefSeq" id="XP_007747213.1">
    <property type="nucleotide sequence ID" value="XM_007749023.1"/>
</dbReference>
<evidence type="ECO:0000313" key="1">
    <source>
        <dbReference type="EMBL" id="EXJ68647.1"/>
    </source>
</evidence>
<protein>
    <submittedName>
        <fullName evidence="1">Uncharacterized protein</fullName>
    </submittedName>
</protein>
<dbReference type="GeneID" id="19193140"/>
<proteinExistence type="predicted"/>
<dbReference type="Proteomes" id="UP000019471">
    <property type="component" value="Unassembled WGS sequence"/>
</dbReference>
<dbReference type="EMBL" id="AMGX01000013">
    <property type="protein sequence ID" value="EXJ68647.1"/>
    <property type="molecule type" value="Genomic_DNA"/>
</dbReference>
<sequence>MSYHIARKSDDAGIRAAQALGLYALGAEMKDLGRDKERTACREEALLICPASRAPFRDSNMRAKIWKYGTHQAIAT</sequence>
<reference evidence="1 2" key="1">
    <citation type="submission" date="2013-03" db="EMBL/GenBank/DDBJ databases">
        <title>The Genome Sequence of Cladophialophora psammophila CBS 110553.</title>
        <authorList>
            <consortium name="The Broad Institute Genomics Platform"/>
            <person name="Cuomo C."/>
            <person name="de Hoog S."/>
            <person name="Gorbushina A."/>
            <person name="Walker B."/>
            <person name="Young S.K."/>
            <person name="Zeng Q."/>
            <person name="Gargeya S."/>
            <person name="Fitzgerald M."/>
            <person name="Haas B."/>
            <person name="Abouelleil A."/>
            <person name="Allen A.W."/>
            <person name="Alvarado L."/>
            <person name="Arachchi H.M."/>
            <person name="Berlin A.M."/>
            <person name="Chapman S.B."/>
            <person name="Gainer-Dewar J."/>
            <person name="Goldberg J."/>
            <person name="Griggs A."/>
            <person name="Gujja S."/>
            <person name="Hansen M."/>
            <person name="Howarth C."/>
            <person name="Imamovic A."/>
            <person name="Ireland A."/>
            <person name="Larimer J."/>
            <person name="McCowan C."/>
            <person name="Murphy C."/>
            <person name="Pearson M."/>
            <person name="Poon T.W."/>
            <person name="Priest M."/>
            <person name="Roberts A."/>
            <person name="Saif S."/>
            <person name="Shea T."/>
            <person name="Sisk P."/>
            <person name="Sykes S."/>
            <person name="Wortman J."/>
            <person name="Nusbaum C."/>
            <person name="Birren B."/>
        </authorList>
    </citation>
    <scope>NUCLEOTIDE SEQUENCE [LARGE SCALE GENOMIC DNA]</scope>
    <source>
        <strain evidence="1 2">CBS 110553</strain>
    </source>
</reference>
<name>W9WKF8_9EURO</name>
<organism evidence="1 2">
    <name type="scientific">Cladophialophora psammophila CBS 110553</name>
    <dbReference type="NCBI Taxonomy" id="1182543"/>
    <lineage>
        <taxon>Eukaryota</taxon>
        <taxon>Fungi</taxon>
        <taxon>Dikarya</taxon>
        <taxon>Ascomycota</taxon>
        <taxon>Pezizomycotina</taxon>
        <taxon>Eurotiomycetes</taxon>
        <taxon>Chaetothyriomycetidae</taxon>
        <taxon>Chaetothyriales</taxon>
        <taxon>Herpotrichiellaceae</taxon>
        <taxon>Cladophialophora</taxon>
    </lineage>
</organism>
<comment type="caution">
    <text evidence="1">The sequence shown here is derived from an EMBL/GenBank/DDBJ whole genome shotgun (WGS) entry which is preliminary data.</text>
</comment>
<accession>W9WKF8</accession>
<evidence type="ECO:0000313" key="2">
    <source>
        <dbReference type="Proteomes" id="UP000019471"/>
    </source>
</evidence>
<gene>
    <name evidence="1" type="ORF">A1O5_08441</name>
</gene>